<feature type="coiled-coil region" evidence="1">
    <location>
        <begin position="46"/>
        <end position="80"/>
    </location>
</feature>
<evidence type="ECO:0000313" key="5">
    <source>
        <dbReference type="Proteomes" id="UP000014760"/>
    </source>
</evidence>
<dbReference type="Proteomes" id="UP000014760">
    <property type="component" value="Unassembled WGS sequence"/>
</dbReference>
<keyword evidence="5" id="KW-1185">Reference proteome</keyword>
<dbReference type="InterPro" id="IPR036691">
    <property type="entry name" value="Endo/exonu/phosph_ase_sf"/>
</dbReference>
<dbReference type="Pfam" id="PF03372">
    <property type="entry name" value="Exo_endo_phos"/>
    <property type="match status" value="1"/>
</dbReference>
<reference evidence="4" key="3">
    <citation type="submission" date="2015-06" db="UniProtKB">
        <authorList>
            <consortium name="EnsemblMetazoa"/>
        </authorList>
    </citation>
    <scope>IDENTIFICATION</scope>
</reference>
<reference evidence="3 5" key="2">
    <citation type="journal article" date="2013" name="Nature">
        <title>Insights into bilaterian evolution from three spiralian genomes.</title>
        <authorList>
            <person name="Simakov O."/>
            <person name="Marletaz F."/>
            <person name="Cho S.J."/>
            <person name="Edsinger-Gonzales E."/>
            <person name="Havlak P."/>
            <person name="Hellsten U."/>
            <person name="Kuo D.H."/>
            <person name="Larsson T."/>
            <person name="Lv J."/>
            <person name="Arendt D."/>
            <person name="Savage R."/>
            <person name="Osoegawa K."/>
            <person name="de Jong P."/>
            <person name="Grimwood J."/>
            <person name="Chapman J.A."/>
            <person name="Shapiro H."/>
            <person name="Aerts A."/>
            <person name="Otillar R.P."/>
            <person name="Terry A.Y."/>
            <person name="Boore J.L."/>
            <person name="Grigoriev I.V."/>
            <person name="Lindberg D.R."/>
            <person name="Seaver E.C."/>
            <person name="Weisblat D.A."/>
            <person name="Putnam N.H."/>
            <person name="Rokhsar D.S."/>
        </authorList>
    </citation>
    <scope>NUCLEOTIDE SEQUENCE</scope>
    <source>
        <strain evidence="3 5">I ESC-2004</strain>
    </source>
</reference>
<dbReference type="EMBL" id="KB297695">
    <property type="protein sequence ID" value="ELU10229.1"/>
    <property type="molecule type" value="Genomic_DNA"/>
</dbReference>
<keyword evidence="1" id="KW-0175">Coiled coil</keyword>
<dbReference type="EMBL" id="AMQN01006141">
    <property type="status" value="NOT_ANNOTATED_CDS"/>
    <property type="molecule type" value="Genomic_DNA"/>
</dbReference>
<evidence type="ECO:0000313" key="4">
    <source>
        <dbReference type="EnsemblMetazoa" id="CapteP215327"/>
    </source>
</evidence>
<name>R7UVC0_CAPTE</name>
<dbReference type="GO" id="GO:0003824">
    <property type="term" value="F:catalytic activity"/>
    <property type="evidence" value="ECO:0007669"/>
    <property type="project" value="InterPro"/>
</dbReference>
<gene>
    <name evidence="3" type="ORF">CAPTEDRAFT_215327</name>
</gene>
<dbReference type="Gene3D" id="3.60.10.10">
    <property type="entry name" value="Endonuclease/exonuclease/phosphatase"/>
    <property type="match status" value="1"/>
</dbReference>
<reference evidence="5" key="1">
    <citation type="submission" date="2012-12" db="EMBL/GenBank/DDBJ databases">
        <authorList>
            <person name="Hellsten U."/>
            <person name="Grimwood J."/>
            <person name="Chapman J.A."/>
            <person name="Shapiro H."/>
            <person name="Aerts A."/>
            <person name="Otillar R.P."/>
            <person name="Terry A.Y."/>
            <person name="Boore J.L."/>
            <person name="Simakov O."/>
            <person name="Marletaz F."/>
            <person name="Cho S.-J."/>
            <person name="Edsinger-Gonzales E."/>
            <person name="Havlak P."/>
            <person name="Kuo D.-H."/>
            <person name="Larsson T."/>
            <person name="Lv J."/>
            <person name="Arendt D."/>
            <person name="Savage R."/>
            <person name="Osoegawa K."/>
            <person name="de Jong P."/>
            <person name="Lindberg D.R."/>
            <person name="Seaver E.C."/>
            <person name="Weisblat D.A."/>
            <person name="Putnam N.H."/>
            <person name="Grigoriev I.V."/>
            <person name="Rokhsar D.S."/>
        </authorList>
    </citation>
    <scope>NUCLEOTIDE SEQUENCE</scope>
    <source>
        <strain evidence="5">I ESC-2004</strain>
    </source>
</reference>
<evidence type="ECO:0000313" key="3">
    <source>
        <dbReference type="EMBL" id="ELU10229.1"/>
    </source>
</evidence>
<evidence type="ECO:0000256" key="1">
    <source>
        <dbReference type="SAM" id="Coils"/>
    </source>
</evidence>
<feature type="domain" description="Endonuclease/exonuclease/phosphatase" evidence="2">
    <location>
        <begin position="386"/>
        <end position="517"/>
    </location>
</feature>
<sequence length="566" mass="64741">MCAGRHIEILKRRVRVGDLEKEILDRLGGAERNLIAGEEEDRKTYKQVVESMRSELEERLEGARQEMKEGQAEVTAKLKQVVKQTGEEEARKKKIMIFGLVEGERGIEGRREKTEVLERKTLLKDIDDMKRIFFKRDMPVTEREEIKRKRVLEGLQRRRKAMQVPSEVTIRIGMDGREIIEYRERVEERAMEEQSLQEIMLAVAENVPSGKGPIKWNQEHDETKETWCRYRDAKTKAQALVARKVEQRNRRFIQALGRGRRRTDGLFHELKKWTRIGNGRKDRVTCLLNEDGVEVEKKKEMQEVVKDYWKKVLNSPGDARMGITKERKEMLEGNGNITGVEVDRACKEITLGKAGDESGVFGEYIHGLGERAKILINPWSICNKAEDINDFIIEYNIDILAITVTWLTGTACDSPTINALLPNGYEIIHALRRTRGGGTALVYRQSLDVTRVAVSSASFEVLECVIKGPIVLRICVVYQPFRTALFMEEFSSYLAGLATSQRHLLVLGDFNLHVDDPLDKCVQDFLTSMSSLGLEQHVTTLTHRNGHTLDLVLTPLGNPLDLTWKS</sequence>
<dbReference type="PANTHER" id="PTHR46670">
    <property type="entry name" value="ENDO/EXONUCLEASE/PHOSPHATASE DOMAIN-CONTAINING PROTEIN"/>
    <property type="match status" value="1"/>
</dbReference>
<accession>R7UVC0</accession>
<protein>
    <recommendedName>
        <fullName evidence="2">Endonuclease/exonuclease/phosphatase domain-containing protein</fullName>
    </recommendedName>
</protein>
<dbReference type="EnsemblMetazoa" id="CapteT215327">
    <property type="protein sequence ID" value="CapteP215327"/>
    <property type="gene ID" value="CapteG215327"/>
</dbReference>
<dbReference type="AlphaFoldDB" id="R7UVC0"/>
<dbReference type="PANTHER" id="PTHR46670:SF3">
    <property type="entry name" value="ENDONUCLEASE_EXONUCLEASE_PHOSPHATASE DOMAIN-CONTAINING PROTEIN"/>
    <property type="match status" value="1"/>
</dbReference>
<dbReference type="SUPFAM" id="SSF56219">
    <property type="entry name" value="DNase I-like"/>
    <property type="match status" value="1"/>
</dbReference>
<organism evidence="3">
    <name type="scientific">Capitella teleta</name>
    <name type="common">Polychaete worm</name>
    <dbReference type="NCBI Taxonomy" id="283909"/>
    <lineage>
        <taxon>Eukaryota</taxon>
        <taxon>Metazoa</taxon>
        <taxon>Spiralia</taxon>
        <taxon>Lophotrochozoa</taxon>
        <taxon>Annelida</taxon>
        <taxon>Polychaeta</taxon>
        <taxon>Sedentaria</taxon>
        <taxon>Scolecida</taxon>
        <taxon>Capitellidae</taxon>
        <taxon>Capitella</taxon>
    </lineage>
</organism>
<evidence type="ECO:0000259" key="2">
    <source>
        <dbReference type="Pfam" id="PF03372"/>
    </source>
</evidence>
<proteinExistence type="predicted"/>
<dbReference type="HOGENOM" id="CLU_481663_0_0_1"/>
<dbReference type="InterPro" id="IPR005135">
    <property type="entry name" value="Endo/exonuclease/phosphatase"/>
</dbReference>
<dbReference type="OrthoDB" id="7701306at2759"/>